<feature type="compositionally biased region" description="Gly residues" evidence="1">
    <location>
        <begin position="703"/>
        <end position="712"/>
    </location>
</feature>
<feature type="compositionally biased region" description="Pro residues" evidence="1">
    <location>
        <begin position="502"/>
        <end position="511"/>
    </location>
</feature>
<proteinExistence type="predicted"/>
<dbReference type="EMBL" id="JAOTOJ010000018">
    <property type="protein sequence ID" value="KAK9391421.1"/>
    <property type="molecule type" value="Genomic_DNA"/>
</dbReference>
<accession>A0AAW1APW1</accession>
<dbReference type="Proteomes" id="UP001474421">
    <property type="component" value="Unassembled WGS sequence"/>
</dbReference>
<reference evidence="2 3" key="1">
    <citation type="journal article" date="2024" name="Proc. Natl. Acad. Sci. U.S.A.">
        <title>The genetic regulatory architecture and epigenomic basis for age-related changes in rattlesnake venom.</title>
        <authorList>
            <person name="Hogan M.P."/>
            <person name="Holding M.L."/>
            <person name="Nystrom G.S."/>
            <person name="Colston T.J."/>
            <person name="Bartlett D.A."/>
            <person name="Mason A.J."/>
            <person name="Ellsworth S.A."/>
            <person name="Rautsaw R.M."/>
            <person name="Lawrence K.C."/>
            <person name="Strickland J.L."/>
            <person name="He B."/>
            <person name="Fraser P."/>
            <person name="Margres M.J."/>
            <person name="Gilbert D.M."/>
            <person name="Gibbs H.L."/>
            <person name="Parkinson C.L."/>
            <person name="Rokyta D.R."/>
        </authorList>
    </citation>
    <scope>NUCLEOTIDE SEQUENCE [LARGE SCALE GENOMIC DNA]</scope>
    <source>
        <strain evidence="2">DRR0105</strain>
    </source>
</reference>
<feature type="compositionally biased region" description="Basic residues" evidence="1">
    <location>
        <begin position="476"/>
        <end position="488"/>
    </location>
</feature>
<sequence>MKPLHSNLGVIGRCLQQFWGRVHLGLPEEDSEVLISCSQLLLLLLLLFKGGLLLLLAGLAEDEWLTEWPDQAAASASCLSPEWTGKRAALAFLQGRPQGAKVEACREIDLGALGSKCQDAPLQLPLLVAFGLLGKSRVATPVSAAAASTGEPYEGEGQGGREPMAWAGDQLKDLGLHALLLGLRLTGKGRRAAPRVSHPMKGDPKPCAAGGREAGEAAEPKRGSILPLTRLGSERDSLQFSQGCFPCPGPLEIHYGYVRGRLRSSAAAAPALATPSQPPGAVCQGLREKPPLAFCLCPTAKPGACSGTRAQNRGSIFIPAAPTRGSKTPSAVLKKSRKGRQNPKGLGRSAGTGYDSSVAPLKRKGRRAWEALLLRSSLARRPQPQRPRLSSGWLKPRRVPDRAPRLRPALLASEGPKGRSTPPPGGFGEAGQPTRSFLAQRSGPRPPGPETRPRIGSSPAARRAHLPGKTEPPPASRRRTAGRSRRGRAGSASRAGGRRPLHAPPDPPGLPAPRSGGRRVWGGRRAAMGSRLSRHSGAEATAVPARSQRSLRGRSRPEERPRRPGPDCRLLLDAEKLPAGPRKSRPAAPYVRRVGWLREMQATLRERRHERAGQLLRLLRKVGEAGGGSGGGAAAAPALGMRAAPFLPSGGRGGRAEPSWAERAGRARLRRKWAPRRSAGSGQKLRSERGCRAGRRGAKGATAGVGMGRKRGGWGGALPKGTAGAPPARWVQAAPKAGQRLESVVLIQRDAAPGTRAGGVGSGAGQVQTSAHSHARVGRDAGGSSFAKQALMGDLGLEGTFLNDVLYKKAIFLNLVDPISHDLLMTLARDLECPKKEYDPWKSSDRICRQLIYHLTPHSKWHRSGLPHRNSHSSLKWSLYKKPSQDAVDLSGVPLSTRDIQHLASYLQNSGDHLFTIDLSFTDLKDEEMCFLMPFLWSLPSLTHLSLNGNHLTQATVKDLTDAMKDMAKFPSLAWIDLGNNVDVSSMPQPLLVGLRKRLSQQTTLPTIYESLDCASEASSGPETSLLEEEEEELLLQGEENIPPVAKRHFRQQLCER</sequence>
<dbReference type="AlphaFoldDB" id="A0AAW1APW1"/>
<name>A0AAW1APW1_CROAD</name>
<feature type="region of interest" description="Disordered" evidence="1">
    <location>
        <begin position="319"/>
        <end position="359"/>
    </location>
</feature>
<feature type="region of interest" description="Disordered" evidence="1">
    <location>
        <begin position="649"/>
        <end position="712"/>
    </location>
</feature>
<evidence type="ECO:0000313" key="3">
    <source>
        <dbReference type="Proteomes" id="UP001474421"/>
    </source>
</evidence>
<comment type="caution">
    <text evidence="2">The sequence shown here is derived from an EMBL/GenBank/DDBJ whole genome shotgun (WGS) entry which is preliminary data.</text>
</comment>
<feature type="region of interest" description="Disordered" evidence="1">
    <location>
        <begin position="380"/>
        <end position="569"/>
    </location>
</feature>
<organism evidence="2 3">
    <name type="scientific">Crotalus adamanteus</name>
    <name type="common">Eastern diamondback rattlesnake</name>
    <dbReference type="NCBI Taxonomy" id="8729"/>
    <lineage>
        <taxon>Eukaryota</taxon>
        <taxon>Metazoa</taxon>
        <taxon>Chordata</taxon>
        <taxon>Craniata</taxon>
        <taxon>Vertebrata</taxon>
        <taxon>Euteleostomi</taxon>
        <taxon>Lepidosauria</taxon>
        <taxon>Squamata</taxon>
        <taxon>Bifurcata</taxon>
        <taxon>Unidentata</taxon>
        <taxon>Episquamata</taxon>
        <taxon>Toxicofera</taxon>
        <taxon>Serpentes</taxon>
        <taxon>Colubroidea</taxon>
        <taxon>Viperidae</taxon>
        <taxon>Crotalinae</taxon>
        <taxon>Crotalus</taxon>
    </lineage>
</organism>
<dbReference type="InterPro" id="IPR032675">
    <property type="entry name" value="LRR_dom_sf"/>
</dbReference>
<evidence type="ECO:0000313" key="2">
    <source>
        <dbReference type="EMBL" id="KAK9391421.1"/>
    </source>
</evidence>
<gene>
    <name evidence="2" type="ORF">NXF25_017810</name>
</gene>
<keyword evidence="3" id="KW-1185">Reference proteome</keyword>
<feature type="compositionally biased region" description="Basic residues" evidence="1">
    <location>
        <begin position="666"/>
        <end position="675"/>
    </location>
</feature>
<dbReference type="PANTHER" id="PTHR39654:SF5">
    <property type="entry name" value="LEUCINE-RICH REPEAT-CONTAINING PROTEIN 75B"/>
    <property type="match status" value="1"/>
</dbReference>
<dbReference type="SUPFAM" id="SSF52047">
    <property type="entry name" value="RNI-like"/>
    <property type="match status" value="1"/>
</dbReference>
<dbReference type="Gene3D" id="3.80.10.10">
    <property type="entry name" value="Ribonuclease Inhibitor"/>
    <property type="match status" value="1"/>
</dbReference>
<feature type="compositionally biased region" description="Basic and acidic residues" evidence="1">
    <location>
        <begin position="213"/>
        <end position="222"/>
    </location>
</feature>
<protein>
    <submittedName>
        <fullName evidence="2">Leucine-rich repeat-containing protein 75B</fullName>
    </submittedName>
</protein>
<dbReference type="PANTHER" id="PTHR39654">
    <property type="entry name" value="LEUCINE-RICH REPEAT-CONTAINING PROTEIN 75A-LIKE ISOFORM X1"/>
    <property type="match status" value="1"/>
</dbReference>
<feature type="region of interest" description="Disordered" evidence="1">
    <location>
        <begin position="144"/>
        <end position="165"/>
    </location>
</feature>
<evidence type="ECO:0000256" key="1">
    <source>
        <dbReference type="SAM" id="MobiDB-lite"/>
    </source>
</evidence>
<feature type="compositionally biased region" description="Low complexity" evidence="1">
    <location>
        <begin position="380"/>
        <end position="391"/>
    </location>
</feature>
<feature type="compositionally biased region" description="Basic and acidic residues" evidence="1">
    <location>
        <begin position="555"/>
        <end position="569"/>
    </location>
</feature>
<feature type="region of interest" description="Disordered" evidence="1">
    <location>
        <begin position="190"/>
        <end position="222"/>
    </location>
</feature>